<dbReference type="EMBL" id="LAXI01000003">
    <property type="protein sequence ID" value="KRS18491.1"/>
    <property type="molecule type" value="Genomic_DNA"/>
</dbReference>
<evidence type="ECO:0000313" key="5">
    <source>
        <dbReference type="Proteomes" id="UP000325785"/>
    </source>
</evidence>
<proteinExistence type="predicted"/>
<organism evidence="2 4">
    <name type="scientific">Roseovarius indicus</name>
    <dbReference type="NCBI Taxonomy" id="540747"/>
    <lineage>
        <taxon>Bacteria</taxon>
        <taxon>Pseudomonadati</taxon>
        <taxon>Pseudomonadota</taxon>
        <taxon>Alphaproteobacteria</taxon>
        <taxon>Rhodobacterales</taxon>
        <taxon>Roseobacteraceae</taxon>
        <taxon>Roseovarius</taxon>
    </lineage>
</organism>
<evidence type="ECO:0000313" key="3">
    <source>
        <dbReference type="EMBL" id="QEW25476.1"/>
    </source>
</evidence>
<dbReference type="Proteomes" id="UP000051401">
    <property type="component" value="Unassembled WGS sequence"/>
</dbReference>
<keyword evidence="4" id="KW-1185">Reference proteome</keyword>
<dbReference type="CDD" id="cd14727">
    <property type="entry name" value="ChanN-like"/>
    <property type="match status" value="1"/>
</dbReference>
<sequence>MRAGEWFEPGTGTSLAYSDVLARAARAPAVLLGETHDRADIHRWQLHVSAGLLGCGRPLVMGFEMFPARLNPVLAEWVAGGLSETAFLERAEWVEVWNFPPDLYLPLFRFCRDTGTEMIGLNCRRALVSEVGKLGWDNIEEEAPEGLTPARSATPEYRQYLFEVTGGARPDRQAKSAEDPAFDRFVRAQQTWDRSFACRIATRAKQDDEPLVIGIIGRGHLEFRGGTPFQLDDLGLNGAAVLLPWDKDMPHMKGQGDALCCMPDGKERISRSDPKGDVSAA</sequence>
<name>A0A0T5PB62_9RHOB</name>
<dbReference type="Proteomes" id="UP000325785">
    <property type="component" value="Chromosome"/>
</dbReference>
<dbReference type="EMBL" id="CP031598">
    <property type="protein sequence ID" value="QEW25476.1"/>
    <property type="molecule type" value="Genomic_DNA"/>
</dbReference>
<feature type="domain" description="Haem-binding uptake Tiki superfamily ChaN" evidence="1">
    <location>
        <begin position="21"/>
        <end position="231"/>
    </location>
</feature>
<dbReference type="RefSeq" id="WP_057814577.1">
    <property type="nucleotide sequence ID" value="NZ_CP031598.1"/>
</dbReference>
<dbReference type="PATRIC" id="fig|540747.5.peg.3694"/>
<dbReference type="AlphaFoldDB" id="A0A0T5PB62"/>
<dbReference type="STRING" id="540747.SAMN04488031_104283"/>
<dbReference type="KEGG" id="rid:RIdsm_01263"/>
<evidence type="ECO:0000313" key="2">
    <source>
        <dbReference type="EMBL" id="KRS18491.1"/>
    </source>
</evidence>
<evidence type="ECO:0000313" key="4">
    <source>
        <dbReference type="Proteomes" id="UP000051401"/>
    </source>
</evidence>
<gene>
    <name evidence="3" type="ORF">RIdsm_01263</name>
    <name evidence="2" type="ORF">XM52_06660</name>
</gene>
<dbReference type="SUPFAM" id="SSF159501">
    <property type="entry name" value="EreA/ChaN-like"/>
    <property type="match status" value="1"/>
</dbReference>
<dbReference type="Gene3D" id="3.40.50.11550">
    <property type="match status" value="1"/>
</dbReference>
<protein>
    <submittedName>
        <fullName evidence="3">Putative iron-regulated protein</fullName>
    </submittedName>
</protein>
<dbReference type="Pfam" id="PF04187">
    <property type="entry name" value="Cofac_haem_bdg"/>
    <property type="match status" value="1"/>
</dbReference>
<evidence type="ECO:0000259" key="1">
    <source>
        <dbReference type="Pfam" id="PF04187"/>
    </source>
</evidence>
<reference evidence="3 5" key="2">
    <citation type="submission" date="2018-08" db="EMBL/GenBank/DDBJ databases">
        <title>Genetic Globetrotter - A new plasmid hitch-hiking vast phylogenetic and geographic distances.</title>
        <authorList>
            <person name="Vollmers J."/>
            <person name="Petersen J."/>
        </authorList>
    </citation>
    <scope>NUCLEOTIDE SEQUENCE [LARGE SCALE GENOMIC DNA]</scope>
    <source>
        <strain evidence="3 5">DSM 26383</strain>
    </source>
</reference>
<dbReference type="OrthoDB" id="9795827at2"/>
<dbReference type="InterPro" id="IPR007314">
    <property type="entry name" value="Cofac_haem-bd_dom"/>
</dbReference>
<reference evidence="2 4" key="1">
    <citation type="submission" date="2015-04" db="EMBL/GenBank/DDBJ databases">
        <title>The draft genome sequence of Roseovarius indicus B108T.</title>
        <authorList>
            <person name="Li G."/>
            <person name="Lai Q."/>
            <person name="Shao Z."/>
            <person name="Yan P."/>
        </authorList>
    </citation>
    <scope>NUCLEOTIDE SEQUENCE [LARGE SCALE GENOMIC DNA]</scope>
    <source>
        <strain evidence="2 4">B108</strain>
    </source>
</reference>
<accession>A0A0T5PB62</accession>